<dbReference type="PANTHER" id="PTHR33371:SF15">
    <property type="entry name" value="LIPOPROTEIN LPRN"/>
    <property type="match status" value="1"/>
</dbReference>
<proteinExistence type="predicted"/>
<evidence type="ECO:0000313" key="4">
    <source>
        <dbReference type="EMBL" id="MBE1533126.1"/>
    </source>
</evidence>
<dbReference type="Proteomes" id="UP000627838">
    <property type="component" value="Unassembled WGS sequence"/>
</dbReference>
<dbReference type="EMBL" id="JADBDZ010000001">
    <property type="protein sequence ID" value="MBE1533126.1"/>
    <property type="molecule type" value="Genomic_DNA"/>
</dbReference>
<gene>
    <name evidence="4" type="ORF">H4W34_002959</name>
</gene>
<feature type="domain" description="Mce/MlaD" evidence="2">
    <location>
        <begin position="31"/>
        <end position="104"/>
    </location>
</feature>
<accession>A0ABR9JRC0</accession>
<protein>
    <submittedName>
        <fullName evidence="4">Phospholipid/cholesterol/gamma-HCH transport system substrate-binding protein</fullName>
    </submittedName>
</protein>
<keyword evidence="1" id="KW-0732">Signal</keyword>
<dbReference type="InterPro" id="IPR005693">
    <property type="entry name" value="Mce"/>
</dbReference>
<sequence length="330" mass="34821">MITRVVLALALVLSACGCTLQTIGAPTGDMRLTAKFDDVQSLVVGHSVQISDIRVGTVVGIELVGHRAEVTMSLKDDVRVPVGTTAAIAKTSLLGENYVRLQPPGNAMGTGPYLASGAAIGRTSVQPDLEQISARLGPLLAALGGQEISTISRESATALGGRGKRLNTLIKQAAEVSDSYAAASAELGRALDHLAELGHSLRKGGRTIDELPGNIRLATERLQDDRAQVKQAVQELTKLGKSFNTTVQSRHAERLGTLLKRADHLLAAAVRGGEDLKALANAVLTFLNGPSVSHSGQSLLFLWIKGFLPHPGTTAQPTNRQPWHLMGPRP</sequence>
<organism evidence="4 5">
    <name type="scientific">Actinomadura algeriensis</name>
    <dbReference type="NCBI Taxonomy" id="1679523"/>
    <lineage>
        <taxon>Bacteria</taxon>
        <taxon>Bacillati</taxon>
        <taxon>Actinomycetota</taxon>
        <taxon>Actinomycetes</taxon>
        <taxon>Streptosporangiales</taxon>
        <taxon>Thermomonosporaceae</taxon>
        <taxon>Actinomadura</taxon>
    </lineage>
</organism>
<dbReference type="PROSITE" id="PS51257">
    <property type="entry name" value="PROKAR_LIPOPROTEIN"/>
    <property type="match status" value="1"/>
</dbReference>
<keyword evidence="5" id="KW-1185">Reference proteome</keyword>
<dbReference type="InterPro" id="IPR003399">
    <property type="entry name" value="Mce/MlaD"/>
</dbReference>
<dbReference type="RefSeq" id="WP_192759727.1">
    <property type="nucleotide sequence ID" value="NZ_JADBDZ010000001.1"/>
</dbReference>
<evidence type="ECO:0000256" key="1">
    <source>
        <dbReference type="SAM" id="SignalP"/>
    </source>
</evidence>
<dbReference type="NCBIfam" id="TIGR00996">
    <property type="entry name" value="Mtu_fam_mce"/>
    <property type="match status" value="1"/>
</dbReference>
<dbReference type="PANTHER" id="PTHR33371">
    <property type="entry name" value="INTERMEMBRANE PHOSPHOLIPID TRANSPORT SYSTEM BINDING PROTEIN MLAD-RELATED"/>
    <property type="match status" value="1"/>
</dbReference>
<evidence type="ECO:0000313" key="5">
    <source>
        <dbReference type="Proteomes" id="UP000627838"/>
    </source>
</evidence>
<dbReference type="Pfam" id="PF11887">
    <property type="entry name" value="Mce4_CUP1"/>
    <property type="match status" value="1"/>
</dbReference>
<reference evidence="4 5" key="1">
    <citation type="submission" date="2020-10" db="EMBL/GenBank/DDBJ databases">
        <title>Sequencing the genomes of 1000 actinobacteria strains.</title>
        <authorList>
            <person name="Klenk H.-P."/>
        </authorList>
    </citation>
    <scope>NUCLEOTIDE SEQUENCE [LARGE SCALE GENOMIC DNA]</scope>
    <source>
        <strain evidence="4 5">DSM 46744</strain>
    </source>
</reference>
<dbReference type="InterPro" id="IPR024516">
    <property type="entry name" value="Mce_C"/>
</dbReference>
<evidence type="ECO:0000259" key="3">
    <source>
        <dbReference type="Pfam" id="PF11887"/>
    </source>
</evidence>
<dbReference type="InterPro" id="IPR052336">
    <property type="entry name" value="MlaD_Phospholipid_Transporter"/>
</dbReference>
<evidence type="ECO:0000259" key="2">
    <source>
        <dbReference type="Pfam" id="PF02470"/>
    </source>
</evidence>
<name>A0ABR9JRC0_9ACTN</name>
<dbReference type="Pfam" id="PF02470">
    <property type="entry name" value="MlaD"/>
    <property type="match status" value="1"/>
</dbReference>
<feature type="signal peptide" evidence="1">
    <location>
        <begin position="1"/>
        <end position="24"/>
    </location>
</feature>
<feature type="domain" description="Mammalian cell entry C-terminal" evidence="3">
    <location>
        <begin position="114"/>
        <end position="249"/>
    </location>
</feature>
<comment type="caution">
    <text evidence="4">The sequence shown here is derived from an EMBL/GenBank/DDBJ whole genome shotgun (WGS) entry which is preliminary data.</text>
</comment>
<feature type="chain" id="PRO_5045321933" evidence="1">
    <location>
        <begin position="25"/>
        <end position="330"/>
    </location>
</feature>